<comment type="caution">
    <text evidence="1">The sequence shown here is derived from an EMBL/GenBank/DDBJ whole genome shotgun (WGS) entry which is preliminary data.</text>
</comment>
<dbReference type="Proteomes" id="UP000319257">
    <property type="component" value="Unassembled WGS sequence"/>
</dbReference>
<sequence length="271" mass="29708">MCQCEVTHTTVCGTGRPYITDDPDPASTSLILDPYAKPPPCDPARCPGRGTEAVVSAPGDVIVDDAGNRSIACPDHQCCRLTVVWYRCLCCPDTPSAEACPHYVLYSEYRQLQPDNPLLAPLPHQILDRDALALYGIAPGESPDFIQFRSKLFAAGRRLLAARQRAADWMRRPQEAAPGGAGVDGQAALTQEAWQGYLDLLAALSEAGEAFRDLMELYFDHFEGLEGYNYIAAEFVESARRRRGLELMLREVDNDGDVMDLGKTVLGMQLG</sequence>
<dbReference type="GeneID" id="41969981"/>
<dbReference type="EMBL" id="SKBQ01000010">
    <property type="protein sequence ID" value="TPX18677.1"/>
    <property type="molecule type" value="Genomic_DNA"/>
</dbReference>
<reference evidence="1 2" key="1">
    <citation type="submission" date="2019-06" db="EMBL/GenBank/DDBJ databases">
        <title>Draft genome sequence of the filamentous fungus Phialemoniopsis curvata isolated from diesel fuel.</title>
        <authorList>
            <person name="Varaljay V.A."/>
            <person name="Lyon W.J."/>
            <person name="Crouch A.L."/>
            <person name="Drake C.E."/>
            <person name="Hollomon J.M."/>
            <person name="Nadeau L.J."/>
            <person name="Nunn H.S."/>
            <person name="Stevenson B.S."/>
            <person name="Bojanowski C.L."/>
            <person name="Crookes-Goodson W.J."/>
        </authorList>
    </citation>
    <scope>NUCLEOTIDE SEQUENCE [LARGE SCALE GENOMIC DNA]</scope>
    <source>
        <strain evidence="1 2">D216</strain>
    </source>
</reference>
<dbReference type="InParanoid" id="A0A507BFJ2"/>
<proteinExistence type="predicted"/>
<accession>A0A507BFJ2</accession>
<gene>
    <name evidence="1" type="ORF">E0L32_002534</name>
</gene>
<protein>
    <submittedName>
        <fullName evidence="1">Uncharacterized protein</fullName>
    </submittedName>
</protein>
<dbReference type="RefSeq" id="XP_031000388.1">
    <property type="nucleotide sequence ID" value="XM_031136734.1"/>
</dbReference>
<evidence type="ECO:0000313" key="2">
    <source>
        <dbReference type="Proteomes" id="UP000319257"/>
    </source>
</evidence>
<evidence type="ECO:0000313" key="1">
    <source>
        <dbReference type="EMBL" id="TPX18677.1"/>
    </source>
</evidence>
<name>A0A507BFJ2_9PEZI</name>
<organism evidence="1 2">
    <name type="scientific">Thyridium curvatum</name>
    <dbReference type="NCBI Taxonomy" id="1093900"/>
    <lineage>
        <taxon>Eukaryota</taxon>
        <taxon>Fungi</taxon>
        <taxon>Dikarya</taxon>
        <taxon>Ascomycota</taxon>
        <taxon>Pezizomycotina</taxon>
        <taxon>Sordariomycetes</taxon>
        <taxon>Sordariomycetidae</taxon>
        <taxon>Thyridiales</taxon>
        <taxon>Thyridiaceae</taxon>
        <taxon>Thyridium</taxon>
    </lineage>
</organism>
<dbReference type="AlphaFoldDB" id="A0A507BFJ2"/>
<keyword evidence="2" id="KW-1185">Reference proteome</keyword>